<dbReference type="GeneID" id="63725757"/>
<evidence type="ECO:0000256" key="2">
    <source>
        <dbReference type="ARBA" id="ARBA00004123"/>
    </source>
</evidence>
<protein>
    <recommendedName>
        <fullName evidence="10">Zn(2)-C6 fungal-type domain-containing protein</fullName>
    </recommendedName>
</protein>
<evidence type="ECO:0000256" key="9">
    <source>
        <dbReference type="SAM" id="MobiDB-lite"/>
    </source>
</evidence>
<evidence type="ECO:0000256" key="5">
    <source>
        <dbReference type="ARBA" id="ARBA00023015"/>
    </source>
</evidence>
<reference evidence="12" key="1">
    <citation type="journal article" date="2017" name="Genome Biol.">
        <title>Comparative genomics reveals high biological diversity and specific adaptations in the industrially and medically important fungal genus Aspergillus.</title>
        <authorList>
            <person name="de Vries R.P."/>
            <person name="Riley R."/>
            <person name="Wiebenga A."/>
            <person name="Aguilar-Osorio G."/>
            <person name="Amillis S."/>
            <person name="Uchima C.A."/>
            <person name="Anderluh G."/>
            <person name="Asadollahi M."/>
            <person name="Askin M."/>
            <person name="Barry K."/>
            <person name="Battaglia E."/>
            <person name="Bayram O."/>
            <person name="Benocci T."/>
            <person name="Braus-Stromeyer S.A."/>
            <person name="Caldana C."/>
            <person name="Canovas D."/>
            <person name="Cerqueira G.C."/>
            <person name="Chen F."/>
            <person name="Chen W."/>
            <person name="Choi C."/>
            <person name="Clum A."/>
            <person name="Dos Santos R.A."/>
            <person name="Damasio A.R."/>
            <person name="Diallinas G."/>
            <person name="Emri T."/>
            <person name="Fekete E."/>
            <person name="Flipphi M."/>
            <person name="Freyberg S."/>
            <person name="Gallo A."/>
            <person name="Gournas C."/>
            <person name="Habgood R."/>
            <person name="Hainaut M."/>
            <person name="Harispe M.L."/>
            <person name="Henrissat B."/>
            <person name="Hilden K.S."/>
            <person name="Hope R."/>
            <person name="Hossain A."/>
            <person name="Karabika E."/>
            <person name="Karaffa L."/>
            <person name="Karanyi Z."/>
            <person name="Krasevec N."/>
            <person name="Kuo A."/>
            <person name="Kusch H."/>
            <person name="LaButti K."/>
            <person name="Lagendijk E.L."/>
            <person name="Lapidus A."/>
            <person name="Levasseur A."/>
            <person name="Lindquist E."/>
            <person name="Lipzen A."/>
            <person name="Logrieco A.F."/>
            <person name="MacCabe A."/>
            <person name="Maekelae M.R."/>
            <person name="Malavazi I."/>
            <person name="Melin P."/>
            <person name="Meyer V."/>
            <person name="Mielnichuk N."/>
            <person name="Miskei M."/>
            <person name="Molnar A.P."/>
            <person name="Mule G."/>
            <person name="Ngan C.Y."/>
            <person name="Orejas M."/>
            <person name="Orosz E."/>
            <person name="Ouedraogo J.P."/>
            <person name="Overkamp K.M."/>
            <person name="Park H.-S."/>
            <person name="Perrone G."/>
            <person name="Piumi F."/>
            <person name="Punt P.J."/>
            <person name="Ram A.F."/>
            <person name="Ramon A."/>
            <person name="Rauscher S."/>
            <person name="Record E."/>
            <person name="Riano-Pachon D.M."/>
            <person name="Robert V."/>
            <person name="Roehrig J."/>
            <person name="Ruller R."/>
            <person name="Salamov A."/>
            <person name="Salih N.S."/>
            <person name="Samson R.A."/>
            <person name="Sandor E."/>
            <person name="Sanguinetti M."/>
            <person name="Schuetze T."/>
            <person name="Sepcic K."/>
            <person name="Shelest E."/>
            <person name="Sherlock G."/>
            <person name="Sophianopoulou V."/>
            <person name="Squina F.M."/>
            <person name="Sun H."/>
            <person name="Susca A."/>
            <person name="Todd R.B."/>
            <person name="Tsang A."/>
            <person name="Unkles S.E."/>
            <person name="van de Wiele N."/>
            <person name="van Rossen-Uffink D."/>
            <person name="Oliveira J.V."/>
            <person name="Vesth T.C."/>
            <person name="Visser J."/>
            <person name="Yu J.-H."/>
            <person name="Zhou M."/>
            <person name="Andersen M.R."/>
            <person name="Archer D.B."/>
            <person name="Baker S.E."/>
            <person name="Benoit I."/>
            <person name="Brakhage A.A."/>
            <person name="Braus G.H."/>
            <person name="Fischer R."/>
            <person name="Frisvad J.C."/>
            <person name="Goldman G.H."/>
            <person name="Houbraken J."/>
            <person name="Oakley B."/>
            <person name="Pocsi I."/>
            <person name="Scazzocchio C."/>
            <person name="Seiboth B."/>
            <person name="vanKuyk P.A."/>
            <person name="Wortman J."/>
            <person name="Dyer P.S."/>
            <person name="Grigoriev I.V."/>
        </authorList>
    </citation>
    <scope>NUCLEOTIDE SEQUENCE [LARGE SCALE GENOMIC DNA]</scope>
    <source>
        <strain evidence="12">CBS 583.65</strain>
    </source>
</reference>
<dbReference type="SMART" id="SM00066">
    <property type="entry name" value="GAL4"/>
    <property type="match status" value="1"/>
</dbReference>
<dbReference type="PANTHER" id="PTHR47338:SF19">
    <property type="entry name" value="ZN(II)2CYS6 TRANSCRIPTION FACTOR (EUROFUNG)"/>
    <property type="match status" value="1"/>
</dbReference>
<comment type="cofactor">
    <cofactor evidence="1">
        <name>pyridoxal 5'-phosphate</name>
        <dbReference type="ChEBI" id="CHEBI:597326"/>
    </cofactor>
</comment>
<dbReference type="Gene3D" id="3.90.1150.10">
    <property type="entry name" value="Aspartate Aminotransferase, domain 1"/>
    <property type="match status" value="1"/>
</dbReference>
<dbReference type="Pfam" id="PF00172">
    <property type="entry name" value="Zn_clus"/>
    <property type="match status" value="1"/>
</dbReference>
<evidence type="ECO:0000256" key="3">
    <source>
        <dbReference type="ARBA" id="ARBA00022723"/>
    </source>
</evidence>
<dbReference type="CDD" id="cd12148">
    <property type="entry name" value="fungal_TF_MHR"/>
    <property type="match status" value="1"/>
</dbReference>
<evidence type="ECO:0000313" key="11">
    <source>
        <dbReference type="EMBL" id="OJJ03059.1"/>
    </source>
</evidence>
<feature type="compositionally biased region" description="Low complexity" evidence="9">
    <location>
        <begin position="436"/>
        <end position="447"/>
    </location>
</feature>
<dbReference type="Pfam" id="PF01212">
    <property type="entry name" value="Beta_elim_lyase"/>
    <property type="match status" value="1"/>
</dbReference>
<dbReference type="InterPro" id="IPR001597">
    <property type="entry name" value="ArAA_b-elim_lyase/Thr_aldolase"/>
</dbReference>
<dbReference type="GO" id="GO:0006520">
    <property type="term" value="P:amino acid metabolic process"/>
    <property type="evidence" value="ECO:0007669"/>
    <property type="project" value="InterPro"/>
</dbReference>
<dbReference type="InterPro" id="IPR015424">
    <property type="entry name" value="PyrdxlP-dep_Trfase"/>
</dbReference>
<keyword evidence="5" id="KW-0805">Transcription regulation</keyword>
<feature type="region of interest" description="Disordered" evidence="9">
    <location>
        <begin position="402"/>
        <end position="447"/>
    </location>
</feature>
<dbReference type="InterPro" id="IPR050815">
    <property type="entry name" value="TF_fung"/>
</dbReference>
<keyword evidence="4" id="KW-0663">Pyridoxal phosphate</keyword>
<dbReference type="InterPro" id="IPR036864">
    <property type="entry name" value="Zn2-C6_fun-type_DNA-bd_sf"/>
</dbReference>
<evidence type="ECO:0000256" key="1">
    <source>
        <dbReference type="ARBA" id="ARBA00001933"/>
    </source>
</evidence>
<feature type="region of interest" description="Disordered" evidence="9">
    <location>
        <begin position="899"/>
        <end position="926"/>
    </location>
</feature>
<evidence type="ECO:0000259" key="10">
    <source>
        <dbReference type="PROSITE" id="PS50048"/>
    </source>
</evidence>
<feature type="compositionally biased region" description="Polar residues" evidence="9">
    <location>
        <begin position="906"/>
        <end position="917"/>
    </location>
</feature>
<dbReference type="STRING" id="1036611.A0A1L9PNG2"/>
<feature type="compositionally biased region" description="Low complexity" evidence="9">
    <location>
        <begin position="403"/>
        <end position="413"/>
    </location>
</feature>
<feature type="domain" description="Zn(2)-C6 fungal-type" evidence="10">
    <location>
        <begin position="369"/>
        <end position="401"/>
    </location>
</feature>
<keyword evidence="7" id="KW-0804">Transcription</keyword>
<evidence type="ECO:0000256" key="4">
    <source>
        <dbReference type="ARBA" id="ARBA00022898"/>
    </source>
</evidence>
<dbReference type="GO" id="GO:0008270">
    <property type="term" value="F:zinc ion binding"/>
    <property type="evidence" value="ECO:0007669"/>
    <property type="project" value="InterPro"/>
</dbReference>
<gene>
    <name evidence="11" type="ORF">ASPVEDRAFT_29594</name>
</gene>
<dbReference type="GO" id="GO:0006351">
    <property type="term" value="P:DNA-templated transcription"/>
    <property type="evidence" value="ECO:0007669"/>
    <property type="project" value="InterPro"/>
</dbReference>
<dbReference type="PROSITE" id="PS00463">
    <property type="entry name" value="ZN2_CY6_FUNGAL_1"/>
    <property type="match status" value="1"/>
</dbReference>
<comment type="subcellular location">
    <subcellularLocation>
        <location evidence="2">Nucleus</location>
    </subcellularLocation>
</comment>
<dbReference type="InterPro" id="IPR015422">
    <property type="entry name" value="PyrdxlP-dep_Trfase_small"/>
</dbReference>
<evidence type="ECO:0000256" key="6">
    <source>
        <dbReference type="ARBA" id="ARBA00023125"/>
    </source>
</evidence>
<keyword evidence="12" id="KW-1185">Reference proteome</keyword>
<dbReference type="OrthoDB" id="5370478at2759"/>
<dbReference type="VEuPathDB" id="FungiDB:ASPVEDRAFT_29594"/>
<keyword evidence="8" id="KW-0539">Nucleus</keyword>
<sequence length="964" mass="108147">MIAKISDPYSFLDDYSEGAHPSLLEALLRTNATQQTGYGSDEYTREAKELLYSQLETSEDEVAIHFVPSGTAANLISIASCLRPYEAVLAVQTGHIIDKEAGAIEATGHKIIPVPGVRGKMTPENLETVLGQNTFFPHMAKPRLVYISNATEVGTIYSKQELARLSDTCRRRDLLLLVDGARLGVALTAETNDVTLRDMVDYTDIFWIGGTKMGALLGEAIVVRRTLSEGFEFHMKQRGALLGKSRIMGVQFRELFQDGLYFELARHANGMARRIAAQFVRKGWQLAAETETNQVFVVAPNEMLPCLEERIRFYAWERRADNTVIRIVTSWATQEEQPSLPNNPITLIIPDIPIYSRILRNCNMRLSISCDHCRQSKVKCVHDGHPPCRRCLRLNRSPCLLTDSRSPRSPSTPRRARPRPARTPRVDPDDPPREGTTSSSVTSPASLPSSTLIAACDLYRKKFPVVNFLHYPSLIADLSRDVHSVEPVFLAALLSLCARFMTATDPDLAPSESYAEYARTQLAHRAFESPSLPLAQSLVMISLYEWGSGRPYRAWMYSGMATYMIQSLLKSADDHMEHAPEEFHVQSQTQIAYEQLVRTYWCCFAQDCELSSGARQHFALSFRQISVPLPIGDSDFNFGRATRRLTPRNIQGVGGGGGVEGLRLGIEHGLTIVTRGFDIFVRILRFANESRRDRDRARGAPSSSFAWMALKEELDEWRALQDVIVRYPETSAHAHVALGYGELFAYINLVYFMSILFLYRDRFLASPKAHDSENDADETIDRLFSTAQNIGAILSSLESCATPVITPYAGFSVFVAAHINMYGTVSPMRYPGGLERAEQEKKSNLEYLERLCGFWDVGTSWWQTLQEANRFYESARSQQGLGQDHLTLAGTFDEYGDIRISRPDPTASQGRTTPVQNTDRRASISMDDHTGYDLEAEMMQWPFLDETWSVGFATGFETTWPGLG</sequence>
<dbReference type="Gene3D" id="3.40.640.10">
    <property type="entry name" value="Type I PLP-dependent aspartate aminotransferase-like (Major domain)"/>
    <property type="match status" value="1"/>
</dbReference>
<dbReference type="Gene3D" id="4.10.240.10">
    <property type="entry name" value="Zn(2)-C6 fungal-type DNA-binding domain"/>
    <property type="match status" value="1"/>
</dbReference>
<dbReference type="SMART" id="SM00906">
    <property type="entry name" value="Fungal_trans"/>
    <property type="match status" value="1"/>
</dbReference>
<keyword evidence="3" id="KW-0479">Metal-binding</keyword>
<dbReference type="PANTHER" id="PTHR47338">
    <property type="entry name" value="ZN(II)2CYS6 TRANSCRIPTION FACTOR (EUROFUNG)-RELATED"/>
    <property type="match status" value="1"/>
</dbReference>
<organism evidence="11 12">
    <name type="scientific">Aspergillus versicolor CBS 583.65</name>
    <dbReference type="NCBI Taxonomy" id="1036611"/>
    <lineage>
        <taxon>Eukaryota</taxon>
        <taxon>Fungi</taxon>
        <taxon>Dikarya</taxon>
        <taxon>Ascomycota</taxon>
        <taxon>Pezizomycotina</taxon>
        <taxon>Eurotiomycetes</taxon>
        <taxon>Eurotiomycetidae</taxon>
        <taxon>Eurotiales</taxon>
        <taxon>Aspergillaceae</taxon>
        <taxon>Aspergillus</taxon>
        <taxon>Aspergillus subgen. Nidulantes</taxon>
    </lineage>
</organism>
<evidence type="ECO:0000256" key="8">
    <source>
        <dbReference type="ARBA" id="ARBA00023242"/>
    </source>
</evidence>
<dbReference type="GO" id="GO:0005634">
    <property type="term" value="C:nucleus"/>
    <property type="evidence" value="ECO:0007669"/>
    <property type="project" value="UniProtKB-SubCell"/>
</dbReference>
<evidence type="ECO:0000256" key="7">
    <source>
        <dbReference type="ARBA" id="ARBA00023163"/>
    </source>
</evidence>
<evidence type="ECO:0000313" key="12">
    <source>
        <dbReference type="Proteomes" id="UP000184073"/>
    </source>
</evidence>
<dbReference type="InterPro" id="IPR001138">
    <property type="entry name" value="Zn2Cys6_DnaBD"/>
</dbReference>
<keyword evidence="6" id="KW-0238">DNA-binding</keyword>
<dbReference type="SUPFAM" id="SSF53383">
    <property type="entry name" value="PLP-dependent transferases"/>
    <property type="match status" value="1"/>
</dbReference>
<dbReference type="AlphaFoldDB" id="A0A1L9PNG2"/>
<dbReference type="GO" id="GO:0003677">
    <property type="term" value="F:DNA binding"/>
    <property type="evidence" value="ECO:0007669"/>
    <property type="project" value="UniProtKB-KW"/>
</dbReference>
<proteinExistence type="predicted"/>
<dbReference type="GO" id="GO:0016829">
    <property type="term" value="F:lyase activity"/>
    <property type="evidence" value="ECO:0007669"/>
    <property type="project" value="InterPro"/>
</dbReference>
<dbReference type="CDD" id="cd00067">
    <property type="entry name" value="GAL4"/>
    <property type="match status" value="1"/>
</dbReference>
<dbReference type="Pfam" id="PF04082">
    <property type="entry name" value="Fungal_trans"/>
    <property type="match status" value="1"/>
</dbReference>
<accession>A0A1L9PNG2</accession>
<feature type="compositionally biased region" description="Basic and acidic residues" evidence="9">
    <location>
        <begin position="424"/>
        <end position="433"/>
    </location>
</feature>
<dbReference type="GO" id="GO:0000981">
    <property type="term" value="F:DNA-binding transcription factor activity, RNA polymerase II-specific"/>
    <property type="evidence" value="ECO:0007669"/>
    <property type="project" value="InterPro"/>
</dbReference>
<dbReference type="SUPFAM" id="SSF57701">
    <property type="entry name" value="Zn2/Cys6 DNA-binding domain"/>
    <property type="match status" value="1"/>
</dbReference>
<dbReference type="InterPro" id="IPR015421">
    <property type="entry name" value="PyrdxlP-dep_Trfase_major"/>
</dbReference>
<dbReference type="RefSeq" id="XP_040668821.1">
    <property type="nucleotide sequence ID" value="XM_040810246.1"/>
</dbReference>
<dbReference type="InterPro" id="IPR007219">
    <property type="entry name" value="XnlR_reg_dom"/>
</dbReference>
<dbReference type="Proteomes" id="UP000184073">
    <property type="component" value="Unassembled WGS sequence"/>
</dbReference>
<dbReference type="PROSITE" id="PS50048">
    <property type="entry name" value="ZN2_CY6_FUNGAL_2"/>
    <property type="match status" value="1"/>
</dbReference>
<dbReference type="EMBL" id="KV878130">
    <property type="protein sequence ID" value="OJJ03059.1"/>
    <property type="molecule type" value="Genomic_DNA"/>
</dbReference>
<name>A0A1L9PNG2_ASPVE</name>